<dbReference type="Proteomes" id="UP001342418">
    <property type="component" value="Plasmid p1536_2"/>
</dbReference>
<evidence type="ECO:0000313" key="1">
    <source>
        <dbReference type="EMBL" id="UUP20092.1"/>
    </source>
</evidence>
<proteinExistence type="predicted"/>
<dbReference type="Gene3D" id="2.70.98.10">
    <property type="match status" value="1"/>
</dbReference>
<keyword evidence="2" id="KW-1185">Reference proteome</keyword>
<reference evidence="1 2" key="1">
    <citation type="submission" date="2018-07" db="EMBL/GenBank/DDBJ databases">
        <title>Genome sequence of Nitratireductor thuwali#1536.</title>
        <authorList>
            <person name="Michoud G."/>
            <person name="Merlino G."/>
            <person name="Sefrji F.O."/>
            <person name="Daffonchio D."/>
        </authorList>
    </citation>
    <scope>NUCLEOTIDE SEQUENCE [LARGE SCALE GENOMIC DNA]</scope>
    <source>
        <strain evidence="1 2">Nit1536</strain>
        <plasmid evidence="1 2">p1536_2</plasmid>
    </source>
</reference>
<dbReference type="EMBL" id="CP030943">
    <property type="protein sequence ID" value="UUP20092.1"/>
    <property type="molecule type" value="Genomic_DNA"/>
</dbReference>
<dbReference type="InterPro" id="IPR014718">
    <property type="entry name" value="GH-type_carb-bd"/>
</dbReference>
<sequence>MLDIALLSWRGSQIAWQSPAGMRPVDVFAGGPRAFERGFGGFLNTCGFDHIRQPTDGLPLHGSAPFTPARLMDSGENWDAEEPLLYCEGEAVCRRQGDPAYRMRRRVEAPIGGATIRIRDTVEVIGPDPATVLALYHFNVGYPAVRDGTEVLLDKGRVAGPLSIPETEARAATLHRAYGDWADCRVVSPDCGPAIDFRWRTDTLPWLQLWRNLRPHSGVLSIEPCSIGRLTDGANEPSLPLNAGEARSFAIDIAFASTRYNRQFRGGRGAQV</sequence>
<evidence type="ECO:0008006" key="3">
    <source>
        <dbReference type="Google" id="ProtNLM"/>
    </source>
</evidence>
<gene>
    <name evidence="1" type="ORF">NTH_04607</name>
</gene>
<organism evidence="1 2">
    <name type="scientific">Nitratireductor thuwali</name>
    <dbReference type="NCBI Taxonomy" id="2267699"/>
    <lineage>
        <taxon>Bacteria</taxon>
        <taxon>Pseudomonadati</taxon>
        <taxon>Pseudomonadota</taxon>
        <taxon>Alphaproteobacteria</taxon>
        <taxon>Hyphomicrobiales</taxon>
        <taxon>Phyllobacteriaceae</taxon>
        <taxon>Nitratireductor</taxon>
    </lineage>
</organism>
<dbReference type="Pfam" id="PF14486">
    <property type="entry name" value="DUF4432"/>
    <property type="match status" value="1"/>
</dbReference>
<dbReference type="InterPro" id="IPR027839">
    <property type="entry name" value="DUF4432"/>
</dbReference>
<keyword evidence="1" id="KW-0614">Plasmid</keyword>
<evidence type="ECO:0000313" key="2">
    <source>
        <dbReference type="Proteomes" id="UP001342418"/>
    </source>
</evidence>
<geneLocation type="plasmid" evidence="1 2">
    <name>p1536_2</name>
</geneLocation>
<protein>
    <recommendedName>
        <fullName evidence="3">DUF4432 domain-containing protein</fullName>
    </recommendedName>
</protein>
<name>A0ABY5MQM7_9HYPH</name>
<accession>A0ABY5MQM7</accession>